<evidence type="ECO:0000259" key="3">
    <source>
        <dbReference type="Pfam" id="PF07859"/>
    </source>
</evidence>
<dbReference type="InterPro" id="IPR029058">
    <property type="entry name" value="AB_hydrolase_fold"/>
</dbReference>
<evidence type="ECO:0000256" key="2">
    <source>
        <dbReference type="ARBA" id="ARBA00022801"/>
    </source>
</evidence>
<dbReference type="Proteomes" id="UP000593567">
    <property type="component" value="Unassembled WGS sequence"/>
</dbReference>
<evidence type="ECO:0000313" key="5">
    <source>
        <dbReference type="Proteomes" id="UP000593567"/>
    </source>
</evidence>
<accession>A0A7J7IV94</accession>
<dbReference type="InterPro" id="IPR050300">
    <property type="entry name" value="GDXG_lipolytic_enzyme"/>
</dbReference>
<dbReference type="InterPro" id="IPR013094">
    <property type="entry name" value="AB_hydrolase_3"/>
</dbReference>
<dbReference type="EMBL" id="VXIV02003364">
    <property type="protein sequence ID" value="KAF6017735.1"/>
    <property type="molecule type" value="Genomic_DNA"/>
</dbReference>
<keyword evidence="5" id="KW-1185">Reference proteome</keyword>
<dbReference type="Gene3D" id="3.40.50.1820">
    <property type="entry name" value="alpha/beta hydrolase"/>
    <property type="match status" value="1"/>
</dbReference>
<sequence length="313" mass="35067">MEIKLDSESEPFIEYLKKVGPVDITQPLDTIRLYNEIGAEKLKGKFPFRGTKEEAFISSVDNFTQYDIPVTVLKPPQHKICKHIVIFFHGGGFTFGSRNTHMKFTEMICQLCDCVVVNVEYRLSPEHKFPACYVDAETVVRWCLDNKKKLSGSDSALVGVAGDSAGANISASVCHLVKGLDFQILIYPSLDMSPNSKYPSYLTYGESFMLTKELMLWFANNFLNSLKDAEDPLCSPMKRNCFTGLPPALFIVSEIDPLADHSREYNRKLKSGGVKTQLVLLKGTIHGFAAMPGHFKKTTDKSLKLISTFLSRL</sequence>
<comment type="caution">
    <text evidence="4">The sequence shown here is derived from an EMBL/GenBank/DDBJ whole genome shotgun (WGS) entry which is preliminary data.</text>
</comment>
<comment type="similarity">
    <text evidence="1">Belongs to the 'GDXG' lipolytic enzyme family.</text>
</comment>
<reference evidence="4" key="1">
    <citation type="submission" date="2020-06" db="EMBL/GenBank/DDBJ databases">
        <title>Draft genome of Bugula neritina, a colonial animal packing powerful symbionts and potential medicines.</title>
        <authorList>
            <person name="Rayko M."/>
        </authorList>
    </citation>
    <scope>NUCLEOTIDE SEQUENCE [LARGE SCALE GENOMIC DNA]</scope>
    <source>
        <strain evidence="4">Kwan_BN1</strain>
    </source>
</reference>
<dbReference type="Pfam" id="PF07859">
    <property type="entry name" value="Abhydrolase_3"/>
    <property type="match status" value="1"/>
</dbReference>
<dbReference type="SUPFAM" id="SSF53474">
    <property type="entry name" value="alpha/beta-Hydrolases"/>
    <property type="match status" value="1"/>
</dbReference>
<name>A0A7J7IV94_BUGNE</name>
<feature type="domain" description="Alpha/beta hydrolase fold-3" evidence="3">
    <location>
        <begin position="85"/>
        <end position="289"/>
    </location>
</feature>
<dbReference type="AlphaFoldDB" id="A0A7J7IV94"/>
<dbReference type="PANTHER" id="PTHR48081">
    <property type="entry name" value="AB HYDROLASE SUPERFAMILY PROTEIN C4A8.06C"/>
    <property type="match status" value="1"/>
</dbReference>
<evidence type="ECO:0000313" key="4">
    <source>
        <dbReference type="EMBL" id="KAF6017735.1"/>
    </source>
</evidence>
<evidence type="ECO:0000256" key="1">
    <source>
        <dbReference type="ARBA" id="ARBA00010515"/>
    </source>
</evidence>
<dbReference type="PROSITE" id="PS01173">
    <property type="entry name" value="LIPASE_GDXG_HIS"/>
    <property type="match status" value="1"/>
</dbReference>
<gene>
    <name evidence="4" type="ORF">EB796_023936</name>
</gene>
<dbReference type="GO" id="GO:0016787">
    <property type="term" value="F:hydrolase activity"/>
    <property type="evidence" value="ECO:0007669"/>
    <property type="project" value="UniProtKB-KW"/>
</dbReference>
<dbReference type="PANTHER" id="PTHR48081:SF8">
    <property type="entry name" value="ALPHA_BETA HYDROLASE FOLD-3 DOMAIN-CONTAINING PROTEIN-RELATED"/>
    <property type="match status" value="1"/>
</dbReference>
<proteinExistence type="inferred from homology"/>
<dbReference type="InterPro" id="IPR002168">
    <property type="entry name" value="Lipase_GDXG_HIS_AS"/>
</dbReference>
<organism evidence="4 5">
    <name type="scientific">Bugula neritina</name>
    <name type="common">Brown bryozoan</name>
    <name type="synonym">Sertularia neritina</name>
    <dbReference type="NCBI Taxonomy" id="10212"/>
    <lineage>
        <taxon>Eukaryota</taxon>
        <taxon>Metazoa</taxon>
        <taxon>Spiralia</taxon>
        <taxon>Lophotrochozoa</taxon>
        <taxon>Bryozoa</taxon>
        <taxon>Gymnolaemata</taxon>
        <taxon>Cheilostomatida</taxon>
        <taxon>Flustrina</taxon>
        <taxon>Buguloidea</taxon>
        <taxon>Bugulidae</taxon>
        <taxon>Bugula</taxon>
    </lineage>
</organism>
<protein>
    <recommendedName>
        <fullName evidence="3">Alpha/beta hydrolase fold-3 domain-containing protein</fullName>
    </recommendedName>
</protein>
<dbReference type="OrthoDB" id="408631at2759"/>
<keyword evidence="2" id="KW-0378">Hydrolase</keyword>